<protein>
    <submittedName>
        <fullName evidence="1 2">Uncharacterized protein</fullName>
    </submittedName>
</protein>
<dbReference type="EnsemblPlants" id="PNT69936">
    <property type="protein sequence ID" value="PNT69936"/>
    <property type="gene ID" value="BRADI_2g03195v3"/>
</dbReference>
<reference evidence="1" key="2">
    <citation type="submission" date="2017-06" db="EMBL/GenBank/DDBJ databases">
        <title>WGS assembly of Brachypodium distachyon.</title>
        <authorList>
            <consortium name="The International Brachypodium Initiative"/>
            <person name="Lucas S."/>
            <person name="Harmon-Smith M."/>
            <person name="Lail K."/>
            <person name="Tice H."/>
            <person name="Grimwood J."/>
            <person name="Bruce D."/>
            <person name="Barry K."/>
            <person name="Shu S."/>
            <person name="Lindquist E."/>
            <person name="Wang M."/>
            <person name="Pitluck S."/>
            <person name="Vogel J.P."/>
            <person name="Garvin D.F."/>
            <person name="Mockler T.C."/>
            <person name="Schmutz J."/>
            <person name="Rokhsar D."/>
            <person name="Bevan M.W."/>
        </authorList>
    </citation>
    <scope>NUCLEOTIDE SEQUENCE</scope>
    <source>
        <strain evidence="1">Bd21</strain>
    </source>
</reference>
<reference evidence="2" key="3">
    <citation type="submission" date="2018-08" db="UniProtKB">
        <authorList>
            <consortium name="EnsemblPlants"/>
        </authorList>
    </citation>
    <scope>IDENTIFICATION</scope>
    <source>
        <strain evidence="2">cv. Bd21</strain>
    </source>
</reference>
<dbReference type="EMBL" id="CM000881">
    <property type="protein sequence ID" value="PNT69935.1"/>
    <property type="molecule type" value="Genomic_DNA"/>
</dbReference>
<keyword evidence="3" id="KW-1185">Reference proteome</keyword>
<evidence type="ECO:0000313" key="1">
    <source>
        <dbReference type="EMBL" id="PNT69935.1"/>
    </source>
</evidence>
<dbReference type="EnsemblPlants" id="PNT69935">
    <property type="protein sequence ID" value="PNT69935"/>
    <property type="gene ID" value="BRADI_2g03195v3"/>
</dbReference>
<accession>A0A2K2D6M5</accession>
<dbReference type="AlphaFoldDB" id="A0A2K2D6M5"/>
<gene>
    <name evidence="1" type="ORF">BRADI_2g03195v3</name>
</gene>
<reference evidence="1 2" key="1">
    <citation type="journal article" date="2010" name="Nature">
        <title>Genome sequencing and analysis of the model grass Brachypodium distachyon.</title>
        <authorList>
            <consortium name="International Brachypodium Initiative"/>
        </authorList>
    </citation>
    <scope>NUCLEOTIDE SEQUENCE [LARGE SCALE GENOMIC DNA]</scope>
    <source>
        <strain evidence="1 2">Bd21</strain>
    </source>
</reference>
<evidence type="ECO:0000313" key="2">
    <source>
        <dbReference type="EnsemblPlants" id="PNT69935"/>
    </source>
</evidence>
<sequence length="63" mass="7362">MLNLRSFQLTVFQRTHKVTTVQENIGKSVRVYNPKSNEPKGRKTQQWRLALHQLGCLNTTQTH</sequence>
<dbReference type="InParanoid" id="A0A2K2D6M5"/>
<evidence type="ECO:0000313" key="3">
    <source>
        <dbReference type="Proteomes" id="UP000008810"/>
    </source>
</evidence>
<proteinExistence type="predicted"/>
<name>A0A2K2D6M5_BRADI</name>
<dbReference type="Proteomes" id="UP000008810">
    <property type="component" value="Chromosome 2"/>
</dbReference>
<dbReference type="EMBL" id="CM000881">
    <property type="protein sequence ID" value="PNT69936.1"/>
    <property type="molecule type" value="Genomic_DNA"/>
</dbReference>
<organism evidence="1">
    <name type="scientific">Brachypodium distachyon</name>
    <name type="common">Purple false brome</name>
    <name type="synonym">Trachynia distachya</name>
    <dbReference type="NCBI Taxonomy" id="15368"/>
    <lineage>
        <taxon>Eukaryota</taxon>
        <taxon>Viridiplantae</taxon>
        <taxon>Streptophyta</taxon>
        <taxon>Embryophyta</taxon>
        <taxon>Tracheophyta</taxon>
        <taxon>Spermatophyta</taxon>
        <taxon>Magnoliopsida</taxon>
        <taxon>Liliopsida</taxon>
        <taxon>Poales</taxon>
        <taxon>Poaceae</taxon>
        <taxon>BOP clade</taxon>
        <taxon>Pooideae</taxon>
        <taxon>Stipodae</taxon>
        <taxon>Brachypodieae</taxon>
        <taxon>Brachypodium</taxon>
    </lineage>
</organism>
<dbReference type="Gramene" id="PNT69935">
    <property type="protein sequence ID" value="PNT69935"/>
    <property type="gene ID" value="BRADI_2g03195v3"/>
</dbReference>
<dbReference type="Gramene" id="PNT69936">
    <property type="protein sequence ID" value="PNT69936"/>
    <property type="gene ID" value="BRADI_2g03195v3"/>
</dbReference>